<name>A0A6P5ZZI5_DURZI</name>
<feature type="transmembrane region" description="Helical" evidence="7">
    <location>
        <begin position="2011"/>
        <end position="2030"/>
    </location>
</feature>
<evidence type="ECO:0000259" key="11">
    <source>
        <dbReference type="Pfam" id="PF25288"/>
    </source>
</evidence>
<evidence type="ECO:0000256" key="6">
    <source>
        <dbReference type="SAM" id="MobiDB-lite"/>
    </source>
</evidence>
<feature type="domain" description="Piezo non-specific cation channel cap" evidence="8">
    <location>
        <begin position="2152"/>
        <end position="2435"/>
    </location>
</feature>
<feature type="transmembrane region" description="Helical" evidence="7">
    <location>
        <begin position="1670"/>
        <end position="1690"/>
    </location>
</feature>
<proteinExistence type="inferred from homology"/>
<dbReference type="InterPro" id="IPR031334">
    <property type="entry name" value="Piezo_cap_dom"/>
</dbReference>
<feature type="transmembrane region" description="Helical" evidence="7">
    <location>
        <begin position="809"/>
        <end position="830"/>
    </location>
</feature>
<feature type="transmembrane region" description="Helical" evidence="7">
    <location>
        <begin position="416"/>
        <end position="439"/>
    </location>
</feature>
<dbReference type="RefSeq" id="XP_022758139.1">
    <property type="nucleotide sequence ID" value="XM_022902404.1"/>
</dbReference>
<feature type="transmembrane region" description="Helical" evidence="7">
    <location>
        <begin position="1984"/>
        <end position="2004"/>
    </location>
</feature>
<feature type="transmembrane region" description="Helical" evidence="7">
    <location>
        <begin position="1228"/>
        <end position="1246"/>
    </location>
</feature>
<evidence type="ECO:0000256" key="2">
    <source>
        <dbReference type="ARBA" id="ARBA00007821"/>
    </source>
</evidence>
<sequence length="2436" mass="279891">MGNFLAGFVLPLLLLTAALINWSLISLVDLIAFLLIQHTVPTIGFRFRRKYLLLWPIIIFSILFFLSQAVYLVIWAIEGYKQSAGEAWWMKLIGFMIIQSWKSPILIYFLVVQLLVVFVALLDIHGNRFGLVPWRYSCWGHFLTALERLGSHLRVASCLLLPAIQLVVGISHPSWVSLPFFIGSCVGLVDWSLTSNFLGLFRLWKALQLYAGFNIVLLYVYQLPIEFSNMLQRIADFVGLFKISSTSEWPEICSAVSLMLFYIMLSYVKCDLEEMDFIMSMQESNLTEQLLPSKHSFFIRESRSGVRHTNVLLRGAAFRTFTINFFTYGFPVSLFALSFWSFHFASICAFGLLAYVGYVVYAFPSLFCLHRLNGLLLVFILLWAVSTYIFNVAFAFLNRNFGKDMEIWEMVGFWHYPIPGFFLLAQFCLGILVALGNLVNNSVFLYLSDEDAPSSNNKSAVEVDGETKVFIVATIAWGLRKCSRAIMLALIFIIAMKPGFIHAVYMVFFLIYLLGHNISRKIRQSLILLCEAHFASLYLLQIDVISNALEQKGSLILEIISQLGLLKHHSSWNFLEIALLACFCSIHNHGFEMLFSFSAIVQHTPSPPVGFSILRAGLNKSVLLSVYASRNTSYSHDNPSYERRIASFLSEIGQKFLLIYRSCGTYIALLTILLTVYMVTPNYISFGYIFLLLVWIIGRQLVERTKRRLWFPLKTYAIMVFIFVYSLSSFTSFKIWLSGFIDLHFYLGYEPEASLLDNIWQSLAVLIVMQLYSYERRQSKYNRTDYPNPLDSGVLGFTKRVLIWHSQKVLFVSLFYASLSPICAFGFLYLLGLVLCSTLPKASRIPSKSFLVYTGFLVTTEYLFQMWGKQAGMFPGQKHSDLSLFLGFRSYELGFWGIESGLRGKVLVIAACTLQYNVFRWLDNMPSVFSNKGKWEEPCPLFLSAEDTFTDGFMSNREDKPSSSVGAVPIRQERAANNSWSSLSPAFSQAPHPVSSKAGDSEVRSERKFSFGYFWGSAKESHKWNKKRILALRKERFETQKAVLKIYLKFWIENMFNLYGLEINMIALLLASFALLNAISMLYIALLAVCVLLSRQIIRKLWPVLVFLFASILILEYFAIWKTMFPLNQHKPSQTEILCHDCWRSSTSYFQYCRSCWLGLIIDDPRMLISYFFVFLLACFKLRADHLSDFSGSSTYRQMMSQRKNSFVWRDLSFETKSMWTFLDYIRLYCYCHLLDLVLVLILITGTLEYDILHLGYLAFALVFFRMRLEILKKKNKIFKFLRIYNFVVIVLSLAYQSPFVGEFSSGKCKTVNYIYEVIGFYKYDYGFRITARSALVEIIIFMLVSLQSYMFSSPESDYVSRYLEAEQIGAIVREQEKKAAWKTAQLQQIRESEEKKHQRNLQVEKMKSEMLNLQIQLHSMNSVATLPDVSPDDEGLRRRKSASLASNRHVGPSDKEEGTLWKQEQIIKEDSVFPLEAHAYKAHMKGESPEVVESPKNSMEYAPCEITEIEHDGDSAFFDVERWRKSQIKENPLISAVHLLGDGVSQVQSIGNQAVNNLVNFLNIAPEDSEMNERSSVEDEAYDEMESQKMQNMCFNRSSSLQSDKSSDATSLQLGRILCHIWSQMQSNNDVVCYCLFFLVFLWNFSLLSMVYLAALFLYALCVNTGPTYIFWIIMLIYTEVYILLQYLYQIVIQHCGLTINSDLLYEIGFPAHEIKSSFVVSSLPLFLVYLFTLLQSSISAKDGEWMPFTDFDFHRRSSLHRNEVLVNYSWSERVSELLQFVINMVKLLIRSFCWYWKSLIQGAETPPYFVQVSMDVHLWPEDGIQPERVESGINQLLRLVHDERCAEKIPSHCPFASRVQVQSIERSQENENVALIVFEVVYASSLKGCISADWYKSLTPAADVAKEILKAQHAGFVEEIGFPYQILSVIGGGKREFDLYAYIFVADLTVFFLVAIFYQSVIKNNSEFLDVYQLEDQFPIEFVIILMIIFFLIVVDRILYLCSFATGKVIFYLFNLVLFTYSITEYAWQMKPSDQQAGRLALRAIFLAKAVSLALQAVQIRHGIPHKSTLFRQFLTSEVSRINYLGYRLYRALPFLYELRCVLDWSCTTTSLTMYDWLKMYSSGNPTNIANPIKDASFQADISTGGGRLTLYQTTLCEKLQWDKLNSDVNLDPFNYLDAYNENDIQLICCQADASISWLVPDVVQRRFIQSLDWDMDMGITSTWLLSRERPKGKEVVKYEKPLESKDLPGRSDVQKVLNGSTNSFRIYNLYPRYFRVTGSGEVRTFEQEVTAGASSVSADLVINRAAFDWWSFHDINSSDVRGCGGLTGPMAIIVSEETPPQGILGDTLSKFSIWGLYITFVLAVGRFIRLQCSDLRMRIPCENLPSCDRLIAICEDIYAARAEGELGVEEVLYWTLVKIYRSPHMLLEYTKPD</sequence>
<feature type="transmembrane region" description="Helical" evidence="7">
    <location>
        <begin position="342"/>
        <end position="363"/>
    </location>
</feature>
<dbReference type="InterPro" id="IPR027272">
    <property type="entry name" value="Piezo"/>
</dbReference>
<dbReference type="GO" id="GO:0005261">
    <property type="term" value="F:monoatomic cation channel activity"/>
    <property type="evidence" value="ECO:0007669"/>
    <property type="project" value="TreeGrafter"/>
</dbReference>
<feature type="transmembrane region" description="Helical" evidence="7">
    <location>
        <begin position="12"/>
        <end position="36"/>
    </location>
</feature>
<dbReference type="Pfam" id="PF24874">
    <property type="entry name" value="Piezo_THU9_anchor"/>
    <property type="match status" value="1"/>
</dbReference>
<keyword evidence="5 7" id="KW-0472">Membrane</keyword>
<dbReference type="InterPro" id="IPR057611">
    <property type="entry name" value="PIEZO_dom"/>
</dbReference>
<feature type="transmembrane region" description="Helical" evidence="7">
    <location>
        <begin position="485"/>
        <end position="514"/>
    </location>
</feature>
<feature type="transmembrane region" description="Helical" evidence="7">
    <location>
        <begin position="2354"/>
        <end position="2371"/>
    </location>
</feature>
<gene>
    <name evidence="13" type="primary">LOC111305159</name>
</gene>
<evidence type="ECO:0000259" key="8">
    <source>
        <dbReference type="Pfam" id="PF12166"/>
    </source>
</evidence>
<dbReference type="GO" id="GO:0042391">
    <property type="term" value="P:regulation of membrane potential"/>
    <property type="evidence" value="ECO:0007669"/>
    <property type="project" value="TreeGrafter"/>
</dbReference>
<dbReference type="InterPro" id="IPR056768">
    <property type="entry name" value="THU_Piezo"/>
</dbReference>
<evidence type="ECO:0000256" key="4">
    <source>
        <dbReference type="ARBA" id="ARBA00022989"/>
    </source>
</evidence>
<feature type="transmembrane region" description="Helical" evidence="7">
    <location>
        <begin position="1330"/>
        <end position="1352"/>
    </location>
</feature>
<feature type="region of interest" description="Disordered" evidence="6">
    <location>
        <begin position="1425"/>
        <end position="1459"/>
    </location>
</feature>
<dbReference type="PANTHER" id="PTHR13167:SF25">
    <property type="entry name" value="PIEZO-TYPE MECHANOSENSITIVE ION CHANNEL COMPONENT"/>
    <property type="match status" value="1"/>
</dbReference>
<dbReference type="GO" id="GO:0050982">
    <property type="term" value="P:detection of mechanical stimulus"/>
    <property type="evidence" value="ECO:0007669"/>
    <property type="project" value="TreeGrafter"/>
</dbReference>
<organism evidence="12 13">
    <name type="scientific">Durio zibethinus</name>
    <name type="common">Durian</name>
    <dbReference type="NCBI Taxonomy" id="66656"/>
    <lineage>
        <taxon>Eukaryota</taxon>
        <taxon>Viridiplantae</taxon>
        <taxon>Streptophyta</taxon>
        <taxon>Embryophyta</taxon>
        <taxon>Tracheophyta</taxon>
        <taxon>Spermatophyta</taxon>
        <taxon>Magnoliopsida</taxon>
        <taxon>eudicotyledons</taxon>
        <taxon>Gunneridae</taxon>
        <taxon>Pentapetalae</taxon>
        <taxon>rosids</taxon>
        <taxon>malvids</taxon>
        <taxon>Malvales</taxon>
        <taxon>Malvaceae</taxon>
        <taxon>Helicteroideae</taxon>
        <taxon>Durio</taxon>
    </lineage>
</organism>
<dbReference type="Pfam" id="PF23188">
    <property type="entry name" value="THU_Piezo1"/>
    <property type="match status" value="1"/>
</dbReference>
<dbReference type="InterPro" id="IPR056770">
    <property type="entry name" value="Piezo_THU9_anchor"/>
</dbReference>
<feature type="transmembrane region" description="Helical" evidence="7">
    <location>
        <begin position="1252"/>
        <end position="1269"/>
    </location>
</feature>
<reference evidence="13" key="1">
    <citation type="submission" date="2025-08" db="UniProtKB">
        <authorList>
            <consortium name="RefSeq"/>
        </authorList>
    </citation>
    <scope>IDENTIFICATION</scope>
    <source>
        <tissue evidence="13">Fruit stalk</tissue>
    </source>
</reference>
<feature type="transmembrane region" description="Helical" evidence="7">
    <location>
        <begin position="758"/>
        <end position="774"/>
    </location>
</feature>
<evidence type="ECO:0000256" key="1">
    <source>
        <dbReference type="ARBA" id="ARBA00004141"/>
    </source>
</evidence>
<feature type="transmembrane region" description="Helical" evidence="7">
    <location>
        <begin position="52"/>
        <end position="77"/>
    </location>
</feature>
<dbReference type="Pfam" id="PF12166">
    <property type="entry name" value="Piezo_cap"/>
    <property type="match status" value="1"/>
</dbReference>
<dbReference type="PANTHER" id="PTHR13167">
    <property type="entry name" value="PIEZO-TYPE MECHANOSENSITIVE ION CHANNEL COMPONENT"/>
    <property type="match status" value="1"/>
</dbReference>
<evidence type="ECO:0000259" key="9">
    <source>
        <dbReference type="Pfam" id="PF23188"/>
    </source>
</evidence>
<feature type="transmembrane region" description="Helical" evidence="7">
    <location>
        <begin position="375"/>
        <end position="396"/>
    </location>
</feature>
<feature type="transmembrane region" description="Helical" evidence="7">
    <location>
        <begin position="105"/>
        <end position="124"/>
    </location>
</feature>
<dbReference type="GO" id="GO:0016020">
    <property type="term" value="C:membrane"/>
    <property type="evidence" value="ECO:0007669"/>
    <property type="project" value="UniProtKB-SubCell"/>
</dbReference>
<dbReference type="GO" id="GO:0008381">
    <property type="term" value="F:mechanosensitive monoatomic ion channel activity"/>
    <property type="evidence" value="ECO:0007669"/>
    <property type="project" value="InterPro"/>
</dbReference>
<feature type="transmembrane region" description="Helical" evidence="7">
    <location>
        <begin position="1941"/>
        <end position="1964"/>
    </location>
</feature>
<evidence type="ECO:0000259" key="10">
    <source>
        <dbReference type="Pfam" id="PF24874"/>
    </source>
</evidence>
<keyword evidence="4 7" id="KW-1133">Transmembrane helix</keyword>
<feature type="transmembrane region" description="Helical" evidence="7">
    <location>
        <begin position="1632"/>
        <end position="1658"/>
    </location>
</feature>
<feature type="transmembrane region" description="Helical" evidence="7">
    <location>
        <begin position="1101"/>
        <end position="1120"/>
    </location>
</feature>
<dbReference type="GO" id="GO:0071260">
    <property type="term" value="P:cellular response to mechanical stimulus"/>
    <property type="evidence" value="ECO:0007669"/>
    <property type="project" value="TreeGrafter"/>
</dbReference>
<keyword evidence="12" id="KW-1185">Reference proteome</keyword>
<feature type="transmembrane region" description="Helical" evidence="7">
    <location>
        <begin position="1066"/>
        <end position="1094"/>
    </location>
</feature>
<comment type="similarity">
    <text evidence="2">Belongs to the PIEZO (TC 1.A.75) family.</text>
</comment>
<accession>A0A6P5ZZI5</accession>
<evidence type="ECO:0000256" key="5">
    <source>
        <dbReference type="ARBA" id="ARBA00023136"/>
    </source>
</evidence>
<feature type="transmembrane region" description="Helical" evidence="7">
    <location>
        <begin position="1281"/>
        <end position="1298"/>
    </location>
</feature>
<protein>
    <submittedName>
        <fullName evidence="13">Piezo-type mechanosensitive ion channel homolog isoform X4</fullName>
    </submittedName>
</protein>
<feature type="transmembrane region" description="Helical" evidence="7">
    <location>
        <begin position="1167"/>
        <end position="1184"/>
    </location>
</feature>
<evidence type="ECO:0000313" key="12">
    <source>
        <dbReference type="Proteomes" id="UP000515121"/>
    </source>
</evidence>
<keyword evidence="3 7" id="KW-0812">Transmembrane</keyword>
<feature type="transmembrane region" description="Helical" evidence="7">
    <location>
        <begin position="683"/>
        <end position="702"/>
    </location>
</feature>
<evidence type="ECO:0000313" key="13">
    <source>
        <dbReference type="RefSeq" id="XP_022758139.1"/>
    </source>
</evidence>
<dbReference type="Pfam" id="PF25288">
    <property type="entry name" value="PIEZO"/>
    <property type="match status" value="1"/>
</dbReference>
<dbReference type="GeneID" id="111305159"/>
<comment type="subcellular location">
    <subcellularLocation>
        <location evidence="1">Membrane</location>
        <topology evidence="1">Multi-pass membrane protein</topology>
    </subcellularLocation>
</comment>
<evidence type="ECO:0000256" key="3">
    <source>
        <dbReference type="ARBA" id="ARBA00022692"/>
    </source>
</evidence>
<feature type="transmembrane region" description="Helical" evidence="7">
    <location>
        <begin position="311"/>
        <end position="330"/>
    </location>
</feature>
<feature type="domain" description="Piezo-type mechanosensitive ion channel homolog" evidence="11">
    <location>
        <begin position="471"/>
        <end position="600"/>
    </location>
</feature>
<feature type="transmembrane region" description="Helical" evidence="7">
    <location>
        <begin position="714"/>
        <end position="738"/>
    </location>
</feature>
<evidence type="ECO:0000256" key="7">
    <source>
        <dbReference type="SAM" id="Phobius"/>
    </source>
</evidence>
<dbReference type="Proteomes" id="UP000515121">
    <property type="component" value="Unplaced"/>
</dbReference>
<feature type="domain" description="Piezo transmembrane helical unit" evidence="9">
    <location>
        <begin position="1628"/>
        <end position="1733"/>
    </location>
</feature>
<feature type="domain" description="Piezo THU9 and anchor" evidence="10">
    <location>
        <begin position="1940"/>
        <end position="2122"/>
    </location>
</feature>